<evidence type="ECO:0000256" key="6">
    <source>
        <dbReference type="ARBA" id="ARBA00022705"/>
    </source>
</evidence>
<evidence type="ECO:0000259" key="12">
    <source>
        <dbReference type="Pfam" id="PF02768"/>
    </source>
</evidence>
<dbReference type="GO" id="GO:0006271">
    <property type="term" value="P:DNA strand elongation involved in DNA replication"/>
    <property type="evidence" value="ECO:0007669"/>
    <property type="project" value="TreeGrafter"/>
</dbReference>
<evidence type="ECO:0000256" key="5">
    <source>
        <dbReference type="ARBA" id="ARBA00022695"/>
    </source>
</evidence>
<evidence type="ECO:0000313" key="14">
    <source>
        <dbReference type="Proteomes" id="UP000231567"/>
    </source>
</evidence>
<organism evidence="13 14">
    <name type="scientific">Candidatus Nealsonbacteria bacterium CG23_combo_of_CG06-09_8_20_14_all_40_13</name>
    <dbReference type="NCBI Taxonomy" id="1974724"/>
    <lineage>
        <taxon>Bacteria</taxon>
        <taxon>Candidatus Nealsoniibacteriota</taxon>
    </lineage>
</organism>
<protein>
    <recommendedName>
        <fullName evidence="9">Beta sliding clamp</fullName>
    </recommendedName>
</protein>
<evidence type="ECO:0000313" key="13">
    <source>
        <dbReference type="EMBL" id="PIP21400.1"/>
    </source>
</evidence>
<dbReference type="GO" id="GO:0005737">
    <property type="term" value="C:cytoplasm"/>
    <property type="evidence" value="ECO:0007669"/>
    <property type="project" value="UniProtKB-SubCell"/>
</dbReference>
<keyword evidence="5 9" id="KW-0548">Nucleotidyltransferase</keyword>
<evidence type="ECO:0000256" key="2">
    <source>
        <dbReference type="ARBA" id="ARBA00010752"/>
    </source>
</evidence>
<evidence type="ECO:0000256" key="8">
    <source>
        <dbReference type="ARBA" id="ARBA00023125"/>
    </source>
</evidence>
<evidence type="ECO:0000256" key="9">
    <source>
        <dbReference type="PIRNR" id="PIRNR000804"/>
    </source>
</evidence>
<evidence type="ECO:0000259" key="11">
    <source>
        <dbReference type="Pfam" id="PF02767"/>
    </source>
</evidence>
<keyword evidence="6 9" id="KW-0235">DNA replication</keyword>
<keyword evidence="3 9" id="KW-0963">Cytoplasm</keyword>
<dbReference type="SMART" id="SM00480">
    <property type="entry name" value="POL3Bc"/>
    <property type="match status" value="1"/>
</dbReference>
<dbReference type="GO" id="GO:0009360">
    <property type="term" value="C:DNA polymerase III complex"/>
    <property type="evidence" value="ECO:0007669"/>
    <property type="project" value="InterPro"/>
</dbReference>
<proteinExistence type="inferred from homology"/>
<dbReference type="NCBIfam" id="TIGR00663">
    <property type="entry name" value="dnan"/>
    <property type="match status" value="1"/>
</dbReference>
<dbReference type="Pfam" id="PF00712">
    <property type="entry name" value="DNA_pol3_beta"/>
    <property type="match status" value="1"/>
</dbReference>
<dbReference type="CDD" id="cd00140">
    <property type="entry name" value="beta_clamp"/>
    <property type="match status" value="1"/>
</dbReference>
<dbReference type="PANTHER" id="PTHR30478">
    <property type="entry name" value="DNA POLYMERASE III SUBUNIT BETA"/>
    <property type="match status" value="1"/>
</dbReference>
<feature type="domain" description="DNA polymerase III beta sliding clamp central" evidence="11">
    <location>
        <begin position="130"/>
        <end position="242"/>
    </location>
</feature>
<keyword evidence="7 9" id="KW-0239">DNA-directed DNA polymerase</keyword>
<gene>
    <name evidence="13" type="primary">dnaN</name>
    <name evidence="13" type="ORF">COX39_03190</name>
</gene>
<comment type="subcellular location">
    <subcellularLocation>
        <location evidence="1 9">Cytoplasm</location>
    </subcellularLocation>
</comment>
<dbReference type="Gene3D" id="3.70.10.10">
    <property type="match status" value="1"/>
</dbReference>
<evidence type="ECO:0000256" key="1">
    <source>
        <dbReference type="ARBA" id="ARBA00004496"/>
    </source>
</evidence>
<accession>A0A2G9YQ78</accession>
<dbReference type="PIRSF" id="PIRSF000804">
    <property type="entry name" value="DNA_pol_III_b"/>
    <property type="match status" value="1"/>
</dbReference>
<keyword evidence="8" id="KW-0238">DNA-binding</keyword>
<dbReference type="InterPro" id="IPR022635">
    <property type="entry name" value="DNA_polIII_beta_C"/>
</dbReference>
<dbReference type="GO" id="GO:0003887">
    <property type="term" value="F:DNA-directed DNA polymerase activity"/>
    <property type="evidence" value="ECO:0007669"/>
    <property type="project" value="UniProtKB-UniRule"/>
</dbReference>
<dbReference type="PANTHER" id="PTHR30478:SF0">
    <property type="entry name" value="BETA SLIDING CLAMP"/>
    <property type="match status" value="1"/>
</dbReference>
<dbReference type="Proteomes" id="UP000231567">
    <property type="component" value="Unassembled WGS sequence"/>
</dbReference>
<evidence type="ECO:0000256" key="7">
    <source>
        <dbReference type="ARBA" id="ARBA00022932"/>
    </source>
</evidence>
<dbReference type="AlphaFoldDB" id="A0A2G9YQ78"/>
<dbReference type="EMBL" id="PCRM01000043">
    <property type="protein sequence ID" value="PIP21400.1"/>
    <property type="molecule type" value="Genomic_DNA"/>
</dbReference>
<evidence type="ECO:0000256" key="3">
    <source>
        <dbReference type="ARBA" id="ARBA00022490"/>
    </source>
</evidence>
<evidence type="ECO:0000259" key="10">
    <source>
        <dbReference type="Pfam" id="PF00712"/>
    </source>
</evidence>
<dbReference type="SUPFAM" id="SSF55979">
    <property type="entry name" value="DNA clamp"/>
    <property type="match status" value="3"/>
</dbReference>
<dbReference type="GO" id="GO:0008408">
    <property type="term" value="F:3'-5' exonuclease activity"/>
    <property type="evidence" value="ECO:0007669"/>
    <property type="project" value="InterPro"/>
</dbReference>
<dbReference type="InterPro" id="IPR046938">
    <property type="entry name" value="DNA_clamp_sf"/>
</dbReference>
<dbReference type="GO" id="GO:0003677">
    <property type="term" value="F:DNA binding"/>
    <property type="evidence" value="ECO:0007669"/>
    <property type="project" value="UniProtKB-UniRule"/>
</dbReference>
<comment type="similarity">
    <text evidence="2 9">Belongs to the beta sliding clamp family.</text>
</comment>
<dbReference type="InterPro" id="IPR022634">
    <property type="entry name" value="DNA_polIII_beta_N"/>
</dbReference>
<dbReference type="Pfam" id="PF02768">
    <property type="entry name" value="DNA_pol3_beta_3"/>
    <property type="match status" value="1"/>
</dbReference>
<name>A0A2G9YQ78_9BACT</name>
<feature type="domain" description="DNA polymerase III beta sliding clamp C-terminal" evidence="12">
    <location>
        <begin position="245"/>
        <end position="363"/>
    </location>
</feature>
<dbReference type="InterPro" id="IPR022637">
    <property type="entry name" value="DNA_polIII_beta_cen"/>
</dbReference>
<comment type="caution">
    <text evidence="13">The sequence shown here is derived from an EMBL/GenBank/DDBJ whole genome shotgun (WGS) entry which is preliminary data.</text>
</comment>
<dbReference type="Pfam" id="PF02767">
    <property type="entry name" value="DNA_pol3_beta_2"/>
    <property type="match status" value="1"/>
</dbReference>
<comment type="subunit">
    <text evidence="9">Forms a ring-shaped head-to-tail homodimer around DNA.</text>
</comment>
<evidence type="ECO:0000256" key="4">
    <source>
        <dbReference type="ARBA" id="ARBA00022679"/>
    </source>
</evidence>
<dbReference type="Gene3D" id="3.10.150.10">
    <property type="entry name" value="DNA Polymerase III, subunit A, domain 2"/>
    <property type="match status" value="1"/>
</dbReference>
<reference evidence="13 14" key="1">
    <citation type="submission" date="2017-09" db="EMBL/GenBank/DDBJ databases">
        <title>Depth-based differentiation of microbial function through sediment-hosted aquifers and enrichment of novel symbionts in the deep terrestrial subsurface.</title>
        <authorList>
            <person name="Probst A.J."/>
            <person name="Ladd B."/>
            <person name="Jarett J.K."/>
            <person name="Geller-Mcgrath D.E."/>
            <person name="Sieber C.M."/>
            <person name="Emerson J.B."/>
            <person name="Anantharaman K."/>
            <person name="Thomas B.C."/>
            <person name="Malmstrom R."/>
            <person name="Stieglmeier M."/>
            <person name="Klingl A."/>
            <person name="Woyke T."/>
            <person name="Ryan C.M."/>
            <person name="Banfield J.F."/>
        </authorList>
    </citation>
    <scope>NUCLEOTIDE SEQUENCE [LARGE SCALE GENOMIC DNA]</scope>
    <source>
        <strain evidence="13">CG23_combo_of_CG06-09_8_20_14_all_40_13</strain>
    </source>
</reference>
<feature type="domain" description="DNA polymerase III beta sliding clamp N-terminal" evidence="10">
    <location>
        <begin position="1"/>
        <end position="118"/>
    </location>
</feature>
<sequence length="367" mass="40452">MKLSCLQENLNKAISIVSKVVATRSTLPVLSNILIKTEKGRLKLSATNLEIGISCWIGSKIEKEGSITIPARLFSDFVATNTDKTIAFELENTSLSLKSEHFFAHIKGIEASEFPLIPQIHQEPFIELPVLPLKEAITQTVFAVAIDETRPVLAGVLLRFVDDKLKIAATDSYRLAERQIELPRKVEKNVDLIVPAKTILELARIMSDSEQAVTIRVAENQVQFDISQAQVVSRLIEGSFPQYEQIIPSQTPISATVPTADFQNAIKMASLFARESADNIKLKIKKDNNLEIVAISPQAGDSVSNLSAQTTGEIEIAFNAKYLSDVLPVLGAEKLELLFSGPLSPGLVRPKNSKDYLYIIMPLKTEE</sequence>
<keyword evidence="4 9" id="KW-0808">Transferase</keyword>
<dbReference type="InterPro" id="IPR001001">
    <property type="entry name" value="DNA_polIII_beta"/>
</dbReference>
<comment type="function">
    <text evidence="9">Confers DNA tethering and processivity to DNA polymerases and other proteins. Acts as a clamp, forming a ring around DNA (a reaction catalyzed by the clamp-loading complex) which diffuses in an ATP-independent manner freely and bidirectionally along dsDNA. Initially characterized for its ability to contact the catalytic subunit of DNA polymerase III (Pol III), a complex, multichain enzyme responsible for most of the replicative synthesis in bacteria; Pol III exhibits 3'-5' exonuclease proofreading activity. The beta chain is required for initiation of replication as well as for processivity of DNA replication.</text>
</comment>